<dbReference type="Gene3D" id="1.10.260.40">
    <property type="entry name" value="lambda repressor-like DNA-binding domains"/>
    <property type="match status" value="1"/>
</dbReference>
<sequence>MDDGRGDGGPLIRERIDRLRRSATVGDTPPGSGPDVVTALTACIRTTDRGAARTLALAWLDSAEVALTAGGEQGALVLLARVLGVPAAYFTDPDTTRVVDGGLRLAAGTAPRGVATRGPCRTGVPSRGVDTVRERLLRELERAD</sequence>
<dbReference type="AlphaFoldDB" id="A0A4R1HXR9"/>
<keyword evidence="2" id="KW-1185">Reference proteome</keyword>
<organism evidence="1 2">
    <name type="scientific">Pseudonocardia endophytica</name>
    <dbReference type="NCBI Taxonomy" id="401976"/>
    <lineage>
        <taxon>Bacteria</taxon>
        <taxon>Bacillati</taxon>
        <taxon>Actinomycetota</taxon>
        <taxon>Actinomycetes</taxon>
        <taxon>Pseudonocardiales</taxon>
        <taxon>Pseudonocardiaceae</taxon>
        <taxon>Pseudonocardia</taxon>
    </lineage>
</organism>
<reference evidence="1 2" key="1">
    <citation type="submission" date="2019-03" db="EMBL/GenBank/DDBJ databases">
        <title>Sequencing the genomes of 1000 actinobacteria strains.</title>
        <authorList>
            <person name="Klenk H.-P."/>
        </authorList>
    </citation>
    <scope>NUCLEOTIDE SEQUENCE [LARGE SCALE GENOMIC DNA]</scope>
    <source>
        <strain evidence="1 2">DSM 44969</strain>
    </source>
</reference>
<name>A0A4R1HXR9_PSEEN</name>
<dbReference type="EMBL" id="SMFZ01000002">
    <property type="protein sequence ID" value="TCK22352.1"/>
    <property type="molecule type" value="Genomic_DNA"/>
</dbReference>
<accession>A0A4R1HXR9</accession>
<comment type="caution">
    <text evidence="1">The sequence shown here is derived from an EMBL/GenBank/DDBJ whole genome shotgun (WGS) entry which is preliminary data.</text>
</comment>
<dbReference type="RefSeq" id="WP_132431145.1">
    <property type="nucleotide sequence ID" value="NZ_SMFZ01000002.1"/>
</dbReference>
<dbReference type="GO" id="GO:0003677">
    <property type="term" value="F:DNA binding"/>
    <property type="evidence" value="ECO:0007669"/>
    <property type="project" value="InterPro"/>
</dbReference>
<dbReference type="InterPro" id="IPR010982">
    <property type="entry name" value="Lambda_DNA-bd_dom_sf"/>
</dbReference>
<dbReference type="Proteomes" id="UP000295560">
    <property type="component" value="Unassembled WGS sequence"/>
</dbReference>
<evidence type="ECO:0000313" key="1">
    <source>
        <dbReference type="EMBL" id="TCK22352.1"/>
    </source>
</evidence>
<evidence type="ECO:0000313" key="2">
    <source>
        <dbReference type="Proteomes" id="UP000295560"/>
    </source>
</evidence>
<gene>
    <name evidence="1" type="ORF">EV378_6354</name>
</gene>
<protein>
    <submittedName>
        <fullName evidence="1">Uncharacterized protein</fullName>
    </submittedName>
</protein>
<proteinExistence type="predicted"/>